<dbReference type="Proteomes" id="UP000239936">
    <property type="component" value="Unassembled WGS sequence"/>
</dbReference>
<reference evidence="2 3" key="1">
    <citation type="submission" date="2018-01" db="EMBL/GenBank/DDBJ databases">
        <title>The complete genome sequence of Chromatium okenii LaCa, a purple sulfur bacterium with a turbulent life.</title>
        <authorList>
            <person name="Luedin S.M."/>
            <person name="Liechti N."/>
            <person name="Storelli N."/>
            <person name="Danza F."/>
            <person name="Wittwer M."/>
            <person name="Pothier J.F."/>
            <person name="Tonolla M.A."/>
        </authorList>
    </citation>
    <scope>NUCLEOTIDE SEQUENCE [LARGE SCALE GENOMIC DNA]</scope>
    <source>
        <strain evidence="2 3">LaCa</strain>
    </source>
</reference>
<dbReference type="PANTHER" id="PTHR38690">
    <property type="entry name" value="PROTEASE-RELATED"/>
    <property type="match status" value="1"/>
</dbReference>
<dbReference type="EMBL" id="PPGH01000035">
    <property type="protein sequence ID" value="PQJ96093.1"/>
    <property type="molecule type" value="Genomic_DNA"/>
</dbReference>
<dbReference type="OrthoDB" id="9803968at2"/>
<evidence type="ECO:0000313" key="2">
    <source>
        <dbReference type="EMBL" id="PQJ96093.1"/>
    </source>
</evidence>
<name>A0A2S7XRB6_9GAMM</name>
<keyword evidence="3" id="KW-1185">Reference proteome</keyword>
<sequence>MNRIRQFASFSRITAATLKFNLASLILIACVLSAARLAFPLIENYHHHLADLLSHQLGYQVNFSALSLRLSGWQPRLHFTNLQLIKLNTNTPAFTAQALELDLDVLGSWRNKTPQFKNFTLIAAQLTLLRQRTGQWSLLGFEALPLAQPDVVTRFLDQGQINLTDSSVRVIDDNRPNTAPLQLNDVNVQLHNAGWQHQLNLSASTEEKSPRPPFFKEGSYKSPPLKKGGWGIYQNRGVGGIFCKRRTQWRTQRICQLGRHCASASQGRQCGKNAADGMAGWRDGEQRHVAA</sequence>
<dbReference type="PANTHER" id="PTHR38690:SF1">
    <property type="entry name" value="PROTEASE"/>
    <property type="match status" value="1"/>
</dbReference>
<proteinExistence type="predicted"/>
<dbReference type="InterPro" id="IPR011836">
    <property type="entry name" value="YhdP"/>
</dbReference>
<organism evidence="2 3">
    <name type="scientific">Chromatium okenii</name>
    <dbReference type="NCBI Taxonomy" id="61644"/>
    <lineage>
        <taxon>Bacteria</taxon>
        <taxon>Pseudomonadati</taxon>
        <taxon>Pseudomonadota</taxon>
        <taxon>Gammaproteobacteria</taxon>
        <taxon>Chromatiales</taxon>
        <taxon>Chromatiaceae</taxon>
        <taxon>Chromatium</taxon>
    </lineage>
</organism>
<gene>
    <name evidence="2" type="ORF">CXB77_09745</name>
</gene>
<dbReference type="AlphaFoldDB" id="A0A2S7XRB6"/>
<evidence type="ECO:0000259" key="1">
    <source>
        <dbReference type="Pfam" id="PF13116"/>
    </source>
</evidence>
<accession>A0A2S7XRB6</accession>
<dbReference type="PROSITE" id="PS51257">
    <property type="entry name" value="PROKAR_LIPOPROTEIN"/>
    <property type="match status" value="1"/>
</dbReference>
<dbReference type="InterPro" id="IPR025263">
    <property type="entry name" value="YhdP_central"/>
</dbReference>
<dbReference type="Pfam" id="PF13116">
    <property type="entry name" value="YhdP"/>
    <property type="match status" value="1"/>
</dbReference>
<feature type="domain" description="YhdP central" evidence="1">
    <location>
        <begin position="11"/>
        <end position="205"/>
    </location>
</feature>
<comment type="caution">
    <text evidence="2">The sequence shown here is derived from an EMBL/GenBank/DDBJ whole genome shotgun (WGS) entry which is preliminary data.</text>
</comment>
<evidence type="ECO:0000313" key="3">
    <source>
        <dbReference type="Proteomes" id="UP000239936"/>
    </source>
</evidence>
<dbReference type="RefSeq" id="WP_105073730.1">
    <property type="nucleotide sequence ID" value="NZ_PPGH01000035.1"/>
</dbReference>
<protein>
    <recommendedName>
        <fullName evidence="1">YhdP central domain-containing protein</fullName>
    </recommendedName>
</protein>